<evidence type="ECO:0000256" key="1">
    <source>
        <dbReference type="SAM" id="MobiDB-lite"/>
    </source>
</evidence>
<feature type="compositionally biased region" description="Basic and acidic residues" evidence="1">
    <location>
        <begin position="349"/>
        <end position="359"/>
    </location>
</feature>
<evidence type="ECO:0000259" key="2">
    <source>
        <dbReference type="Pfam" id="PF14238"/>
    </source>
</evidence>
<dbReference type="InterPro" id="IPR025641">
    <property type="entry name" value="DUF4340"/>
</dbReference>
<dbReference type="AlphaFoldDB" id="A0A1W6LKG5"/>
<sequence length="433" mass="47972">MVMTDKKLSILAIAALAAVVLVTAQSMFTGGQSREDSDQITYLIQGLDMDMVSGISIKGSSGEPVSIIKEDGEYYVESLSGYPVKVSKLNEMISKCLDVKIGKVYTTNPSNFEDLEVTKDKARYNIQFLASDGKVVTGLIVGKNKGSGNYVRKFADNNVYVSEESFFASTSANSYVERNIVKVEGTDVEKVSVKTPEGSYEITNENGSKKLIGIPEGMQTKGTDFHSVLDALGRVNFTDVAKASEMTELNFEYKYVSLLNDSTVYTFEIAKKGKDYWAKCSAEFTNKEKVIKKNEVESEEELKKKEEILLKREAAAKFNDRHEGWVYKLPSWNAKNLTKHFDDLIEKIPEEKPTEKVEDAQGQTAEKATAEEKSQDSTEGPAAKQSAEQTSEKEPSENGESKPAEQQKKKGSAEQNDKQTEGNDNNQTAEESE</sequence>
<dbReference type="KEGG" id="pbp:STSP1_00618"/>
<feature type="domain" description="DUF4340" evidence="2">
    <location>
        <begin position="78"/>
        <end position="251"/>
    </location>
</feature>
<feature type="compositionally biased region" description="Basic and acidic residues" evidence="1">
    <location>
        <begin position="390"/>
        <end position="421"/>
    </location>
</feature>
<accession>A0A1W6LKG5</accession>
<dbReference type="Proteomes" id="UP000193334">
    <property type="component" value="Chromosome"/>
</dbReference>
<keyword evidence="4" id="KW-1185">Reference proteome</keyword>
<organism evidence="3 4">
    <name type="scientific">Sedimentisphaera salicampi</name>
    <dbReference type="NCBI Taxonomy" id="1941349"/>
    <lineage>
        <taxon>Bacteria</taxon>
        <taxon>Pseudomonadati</taxon>
        <taxon>Planctomycetota</taxon>
        <taxon>Phycisphaerae</taxon>
        <taxon>Sedimentisphaerales</taxon>
        <taxon>Sedimentisphaeraceae</taxon>
        <taxon>Sedimentisphaera</taxon>
    </lineage>
</organism>
<reference evidence="4" key="1">
    <citation type="submission" date="2017-04" db="EMBL/GenBank/DDBJ databases">
        <title>Comparative genomics and description of representatives of a novel lineage of planctomycetes thriving in anoxic sediments.</title>
        <authorList>
            <person name="Spring S."/>
            <person name="Bunk B."/>
            <person name="Sproer C."/>
        </authorList>
    </citation>
    <scope>NUCLEOTIDE SEQUENCE [LARGE SCALE GENOMIC DNA]</scope>
    <source>
        <strain evidence="4">ST-PulAB-D4</strain>
    </source>
</reference>
<feature type="region of interest" description="Disordered" evidence="1">
    <location>
        <begin position="349"/>
        <end position="433"/>
    </location>
</feature>
<evidence type="ECO:0000313" key="3">
    <source>
        <dbReference type="EMBL" id="ARN56242.1"/>
    </source>
</evidence>
<name>A0A1W6LKG5_9BACT</name>
<proteinExistence type="predicted"/>
<gene>
    <name evidence="3" type="ORF">STSP1_00618</name>
</gene>
<protein>
    <recommendedName>
        <fullName evidence="2">DUF4340 domain-containing protein</fullName>
    </recommendedName>
</protein>
<feature type="compositionally biased region" description="Polar residues" evidence="1">
    <location>
        <begin position="422"/>
        <end position="433"/>
    </location>
</feature>
<dbReference type="STRING" id="1941349.STSP1_00618"/>
<dbReference type="EMBL" id="CP021023">
    <property type="protein sequence ID" value="ARN56242.1"/>
    <property type="molecule type" value="Genomic_DNA"/>
</dbReference>
<dbReference type="Pfam" id="PF14238">
    <property type="entry name" value="DUF4340"/>
    <property type="match status" value="1"/>
</dbReference>
<evidence type="ECO:0000313" key="4">
    <source>
        <dbReference type="Proteomes" id="UP000193334"/>
    </source>
</evidence>